<dbReference type="Proteomes" id="UP000198741">
    <property type="component" value="Chromosome I"/>
</dbReference>
<name>A0A1H0R854_9ACTN</name>
<protein>
    <submittedName>
        <fullName evidence="2">Uncharacterized protein</fullName>
    </submittedName>
</protein>
<feature type="region of interest" description="Disordered" evidence="1">
    <location>
        <begin position="41"/>
        <end position="70"/>
    </location>
</feature>
<gene>
    <name evidence="2" type="ORF">SAMN04515671_3441</name>
</gene>
<dbReference type="AlphaFoldDB" id="A0A1H0R854"/>
<evidence type="ECO:0000256" key="1">
    <source>
        <dbReference type="SAM" id="MobiDB-lite"/>
    </source>
</evidence>
<evidence type="ECO:0000313" key="2">
    <source>
        <dbReference type="EMBL" id="SDP25661.1"/>
    </source>
</evidence>
<keyword evidence="3" id="KW-1185">Reference proteome</keyword>
<proteinExistence type="predicted"/>
<organism evidence="2 3">
    <name type="scientific">Nakamurella panacisegetis</name>
    <dbReference type="NCBI Taxonomy" id="1090615"/>
    <lineage>
        <taxon>Bacteria</taxon>
        <taxon>Bacillati</taxon>
        <taxon>Actinomycetota</taxon>
        <taxon>Actinomycetes</taxon>
        <taxon>Nakamurellales</taxon>
        <taxon>Nakamurellaceae</taxon>
        <taxon>Nakamurella</taxon>
    </lineage>
</organism>
<reference evidence="2 3" key="1">
    <citation type="submission" date="2016-10" db="EMBL/GenBank/DDBJ databases">
        <authorList>
            <person name="de Groot N.N."/>
        </authorList>
    </citation>
    <scope>NUCLEOTIDE SEQUENCE [LARGE SCALE GENOMIC DNA]</scope>
    <source>
        <strain evidence="3">P4-7,KCTC 19426,CECT 7604</strain>
    </source>
</reference>
<sequence length="82" mass="8388">MSATIILAIGYLLASDVQARARASVATINARAAIATAMLTRTPSAARTDHPSSRESVKDGAGKQVPSGDGHQVIVFGVSPDL</sequence>
<feature type="compositionally biased region" description="Basic and acidic residues" evidence="1">
    <location>
        <begin position="47"/>
        <end position="61"/>
    </location>
</feature>
<accession>A0A1H0R854</accession>
<dbReference type="RefSeq" id="WP_090478010.1">
    <property type="nucleotide sequence ID" value="NZ_LT629710.1"/>
</dbReference>
<evidence type="ECO:0000313" key="3">
    <source>
        <dbReference type="Proteomes" id="UP000198741"/>
    </source>
</evidence>
<dbReference type="EMBL" id="LT629710">
    <property type="protein sequence ID" value="SDP25661.1"/>
    <property type="molecule type" value="Genomic_DNA"/>
</dbReference>